<reference evidence="1" key="1">
    <citation type="submission" date="2024-03" db="EMBL/GenBank/DDBJ databases">
        <title>Whole genome sequecning of epiphytes from Marcgravia umbellata leaves.</title>
        <authorList>
            <person name="Kumar G."/>
            <person name="Savka M.A."/>
        </authorList>
    </citation>
    <scope>NUCLEOTIDE SEQUENCE</scope>
    <source>
        <strain evidence="1">RIT_BL5</strain>
    </source>
</reference>
<comment type="caution">
    <text evidence="1">The sequence shown here is derived from an EMBL/GenBank/DDBJ whole genome shotgun (WGS) entry which is preliminary data.</text>
</comment>
<accession>A0ACC6PGM5</accession>
<keyword evidence="2" id="KW-1185">Reference proteome</keyword>
<sequence>MSERYPPTTVPRTIGRILFALLFVAAGIYHFRETNGFAALLPDFVPLRREIVWASGVLEWILAALLFVPSIRKKTGIVISIYLILIFPANLYAAIFHIPAPGQTFTPPIALWLRLLAQPILIWWIWWATSVPKHKR</sequence>
<evidence type="ECO:0000313" key="2">
    <source>
        <dbReference type="Proteomes" id="UP001380953"/>
    </source>
</evidence>
<proteinExistence type="predicted"/>
<protein>
    <submittedName>
        <fullName evidence="1">Uncharacterized protein</fullName>
    </submittedName>
</protein>
<organism evidence="1 2">
    <name type="scientific">Saccharibacillus sacchari</name>
    <dbReference type="NCBI Taxonomy" id="456493"/>
    <lineage>
        <taxon>Bacteria</taxon>
        <taxon>Bacillati</taxon>
        <taxon>Bacillota</taxon>
        <taxon>Bacilli</taxon>
        <taxon>Bacillales</taxon>
        <taxon>Paenibacillaceae</taxon>
        <taxon>Saccharibacillus</taxon>
    </lineage>
</organism>
<name>A0ACC6PGM5_9BACL</name>
<dbReference type="Proteomes" id="UP001380953">
    <property type="component" value="Unassembled WGS sequence"/>
</dbReference>
<gene>
    <name evidence="1" type="ORF">WKI47_19585</name>
</gene>
<evidence type="ECO:0000313" key="1">
    <source>
        <dbReference type="EMBL" id="MEJ8306109.1"/>
    </source>
</evidence>
<dbReference type="EMBL" id="JBBKAR010000049">
    <property type="protein sequence ID" value="MEJ8306109.1"/>
    <property type="molecule type" value="Genomic_DNA"/>
</dbReference>